<evidence type="ECO:0000313" key="6">
    <source>
        <dbReference type="EMBL" id="MQA53704.1"/>
    </source>
</evidence>
<dbReference type="InterPro" id="IPR036388">
    <property type="entry name" value="WH-like_DNA-bd_sf"/>
</dbReference>
<dbReference type="SMART" id="SM00421">
    <property type="entry name" value="HTH_LUXR"/>
    <property type="match status" value="1"/>
</dbReference>
<keyword evidence="4" id="KW-0812">Transmembrane</keyword>
<proteinExistence type="predicted"/>
<dbReference type="SUPFAM" id="SSF46894">
    <property type="entry name" value="C-terminal effector domain of the bipartite response regulators"/>
    <property type="match status" value="1"/>
</dbReference>
<protein>
    <submittedName>
        <fullName evidence="6">Helix-turn-helix transcriptional regulator</fullName>
    </submittedName>
</protein>
<dbReference type="CDD" id="cd06170">
    <property type="entry name" value="LuxR_C_like"/>
    <property type="match status" value="1"/>
</dbReference>
<feature type="transmembrane region" description="Helical" evidence="4">
    <location>
        <begin position="76"/>
        <end position="95"/>
    </location>
</feature>
<sequence>MDTITIGTWKGHLGRGLAPRELECVLDVAQGLTSKQIARRFGISEGGVEKRIAAAMFKLDVPRRAALVAEAMRRQIISPLCIALAGLIAMHAVIGDDDPMRRDRRAPERRTASVRVVRKAESIEYHA</sequence>
<dbReference type="InterPro" id="IPR000792">
    <property type="entry name" value="Tscrpt_reg_LuxR_C"/>
</dbReference>
<keyword evidence="4" id="KW-1133">Transmembrane helix</keyword>
<name>A0A7X1PK68_9PSED</name>
<evidence type="ECO:0000256" key="1">
    <source>
        <dbReference type="ARBA" id="ARBA00023015"/>
    </source>
</evidence>
<dbReference type="PANTHER" id="PTHR44688:SF16">
    <property type="entry name" value="DNA-BINDING TRANSCRIPTIONAL ACTIVATOR DEVR_DOSR"/>
    <property type="match status" value="1"/>
</dbReference>
<dbReference type="Gene3D" id="1.10.10.10">
    <property type="entry name" value="Winged helix-like DNA-binding domain superfamily/Winged helix DNA-binding domain"/>
    <property type="match status" value="1"/>
</dbReference>
<dbReference type="Pfam" id="PF00196">
    <property type="entry name" value="GerE"/>
    <property type="match status" value="1"/>
</dbReference>
<comment type="caution">
    <text evidence="6">The sequence shown here is derived from an EMBL/GenBank/DDBJ whole genome shotgun (WGS) entry which is preliminary data.</text>
</comment>
<evidence type="ECO:0000259" key="5">
    <source>
        <dbReference type="PROSITE" id="PS50043"/>
    </source>
</evidence>
<keyword evidence="3" id="KW-0804">Transcription</keyword>
<evidence type="ECO:0000256" key="3">
    <source>
        <dbReference type="ARBA" id="ARBA00023163"/>
    </source>
</evidence>
<keyword evidence="4" id="KW-0472">Membrane</keyword>
<feature type="domain" description="HTH luxR-type" evidence="5">
    <location>
        <begin position="10"/>
        <end position="75"/>
    </location>
</feature>
<dbReference type="PANTHER" id="PTHR44688">
    <property type="entry name" value="DNA-BINDING TRANSCRIPTIONAL ACTIVATOR DEVR_DOSR"/>
    <property type="match status" value="1"/>
</dbReference>
<dbReference type="GO" id="GO:0003677">
    <property type="term" value="F:DNA binding"/>
    <property type="evidence" value="ECO:0007669"/>
    <property type="project" value="UniProtKB-KW"/>
</dbReference>
<reference evidence="6 7" key="1">
    <citation type="submission" date="2019-10" db="EMBL/GenBank/DDBJ databases">
        <title>Pseudomonas dajingensis sp. nov., isolated from the profound head ulcers of farmed Murray cod (Maccullochella peelii peelii).</title>
        <authorList>
            <person name="Liu Y."/>
        </authorList>
    </citation>
    <scope>NUCLEOTIDE SEQUENCE [LARGE SCALE GENOMIC DNA]</scope>
    <source>
        <strain evidence="6 7">MC042</strain>
    </source>
</reference>
<dbReference type="PROSITE" id="PS50043">
    <property type="entry name" value="HTH_LUXR_2"/>
    <property type="match status" value="1"/>
</dbReference>
<dbReference type="InterPro" id="IPR016032">
    <property type="entry name" value="Sig_transdc_resp-reg_C-effctor"/>
</dbReference>
<accession>A0A7X1PK68</accession>
<gene>
    <name evidence="6" type="ORF">GDH07_10315</name>
</gene>
<dbReference type="EMBL" id="WHUV01000002">
    <property type="protein sequence ID" value="MQA53704.1"/>
    <property type="molecule type" value="Genomic_DNA"/>
</dbReference>
<keyword evidence="1" id="KW-0805">Transcription regulation</keyword>
<dbReference type="AlphaFoldDB" id="A0A7X1PK68"/>
<evidence type="ECO:0000256" key="2">
    <source>
        <dbReference type="ARBA" id="ARBA00023125"/>
    </source>
</evidence>
<dbReference type="RefSeq" id="WP_152897452.1">
    <property type="nucleotide sequence ID" value="NZ_WHUV01000002.1"/>
</dbReference>
<organism evidence="6 7">
    <name type="scientific">Pseudomonas piscis</name>
    <dbReference type="NCBI Taxonomy" id="2614538"/>
    <lineage>
        <taxon>Bacteria</taxon>
        <taxon>Pseudomonadati</taxon>
        <taxon>Pseudomonadota</taxon>
        <taxon>Gammaproteobacteria</taxon>
        <taxon>Pseudomonadales</taxon>
        <taxon>Pseudomonadaceae</taxon>
        <taxon>Pseudomonas</taxon>
    </lineage>
</organism>
<evidence type="ECO:0000256" key="4">
    <source>
        <dbReference type="SAM" id="Phobius"/>
    </source>
</evidence>
<keyword evidence="2" id="KW-0238">DNA-binding</keyword>
<dbReference type="GO" id="GO:0006355">
    <property type="term" value="P:regulation of DNA-templated transcription"/>
    <property type="evidence" value="ECO:0007669"/>
    <property type="project" value="InterPro"/>
</dbReference>
<dbReference type="Proteomes" id="UP000486534">
    <property type="component" value="Unassembled WGS sequence"/>
</dbReference>
<evidence type="ECO:0000313" key="7">
    <source>
        <dbReference type="Proteomes" id="UP000486534"/>
    </source>
</evidence>